<proteinExistence type="inferred from homology"/>
<dbReference type="Pfam" id="PF07304">
    <property type="entry name" value="SRA1"/>
    <property type="match status" value="1"/>
</dbReference>
<reference evidence="18 19" key="1">
    <citation type="journal article" date="2021" name="Nat. Commun.">
        <title>Genetic determinants of endophytism in the Arabidopsis root mycobiome.</title>
        <authorList>
            <person name="Mesny F."/>
            <person name="Miyauchi S."/>
            <person name="Thiergart T."/>
            <person name="Pickel B."/>
            <person name="Atanasova L."/>
            <person name="Karlsson M."/>
            <person name="Huettel B."/>
            <person name="Barry K.W."/>
            <person name="Haridas S."/>
            <person name="Chen C."/>
            <person name="Bauer D."/>
            <person name="Andreopoulos W."/>
            <person name="Pangilinan J."/>
            <person name="LaButti K."/>
            <person name="Riley R."/>
            <person name="Lipzen A."/>
            <person name="Clum A."/>
            <person name="Drula E."/>
            <person name="Henrissat B."/>
            <person name="Kohler A."/>
            <person name="Grigoriev I.V."/>
            <person name="Martin F.M."/>
            <person name="Hacquard S."/>
        </authorList>
    </citation>
    <scope>NUCLEOTIDE SEQUENCE [LARGE SCALE GENOMIC DNA]</scope>
    <source>
        <strain evidence="18 19">MPI-SDFR-AT-0080</strain>
    </source>
</reference>
<comment type="function">
    <text evidence="14">Component of the coat protein complex II (COPII) which promotes the formation of transport vesicles from the endoplasmic reticulum (ER). The coat has two main functions, the physical deformation of the endoplasmic reticulum membrane into vesicles and the selection of cargo molecules.</text>
</comment>
<evidence type="ECO:0000256" key="5">
    <source>
        <dbReference type="ARBA" id="ARBA00021236"/>
    </source>
</evidence>
<feature type="compositionally biased region" description="Low complexity" evidence="16">
    <location>
        <begin position="893"/>
        <end position="905"/>
    </location>
</feature>
<feature type="compositionally biased region" description="Low complexity" evidence="16">
    <location>
        <begin position="793"/>
        <end position="807"/>
    </location>
</feature>
<protein>
    <recommendedName>
        <fullName evidence="5">Protein transport protein SEC31</fullName>
    </recommendedName>
    <alternativeName>
        <fullName evidence="4">Protein transport protein sec31</fullName>
    </alternativeName>
</protein>
<evidence type="ECO:0000256" key="12">
    <source>
        <dbReference type="ARBA" id="ARBA00023136"/>
    </source>
</evidence>
<feature type="compositionally biased region" description="Pro residues" evidence="16">
    <location>
        <begin position="1081"/>
        <end position="1123"/>
    </location>
</feature>
<evidence type="ECO:0000313" key="18">
    <source>
        <dbReference type="EMBL" id="KAH7065130.1"/>
    </source>
</evidence>
<dbReference type="EMBL" id="JAGTJR010000001">
    <property type="protein sequence ID" value="KAH7065130.1"/>
    <property type="molecule type" value="Genomic_DNA"/>
</dbReference>
<evidence type="ECO:0000256" key="14">
    <source>
        <dbReference type="ARBA" id="ARBA00025471"/>
    </source>
</evidence>
<evidence type="ECO:0000256" key="3">
    <source>
        <dbReference type="ARBA" id="ARBA00009358"/>
    </source>
</evidence>
<evidence type="ECO:0000256" key="7">
    <source>
        <dbReference type="ARBA" id="ARBA00022574"/>
    </source>
</evidence>
<evidence type="ECO:0000256" key="1">
    <source>
        <dbReference type="ARBA" id="ARBA00004299"/>
    </source>
</evidence>
<feature type="compositionally biased region" description="Low complexity" evidence="16">
    <location>
        <begin position="996"/>
        <end position="1005"/>
    </location>
</feature>
<sequence length="1262" mass="135204">MVRLREIPRTATFAWSPGSAPPLIATGTRAGAVDADFSNETQLELWDLALSSSEQPVELQPAASINLDSRFHDIAWSLPDEAHPRGIIAGALESGNLDLWDAEKLLGDASDSAFLSRTSKHSGAIKALQFNPFKPELLATAGAKGELYITDVNNISPFRLGNSAARADDFEALDWNKKVPYILATGSSGGFVTVWDLKTKKENLTLNNFGRKAVSAVAWDPDVPTRLITAVPNDQDPLILMWDLRNSNAPERVLKAHDQGVLSLSWCSQDSDLLLSCGKDNRTICWNPHTGQDLGEFPVVTNWTFQTKFNPHNPNLLATASFDGKIAIQTLQNTKQDADPAAAAAAPLDGEDFFARAQTQPQVATFSLPQPPKWLRKPVGASFGFGGKLVKFAPDAATKKSKISISTFAVDSAIGEATQKFEEALQKGDLASICEAKIAEAKTDEEKADWTVIETLISGSARSKLVEYLGFAEAASTEATEENKEAQTNGTTEKDDTSFFDKTEDGDDFLSSLAATKGVKTNNPFKIFTGEETDADKNITNALMLGKFEQALDICLKENRLSDAFMIAICGGQKCIDKAQAAYFKRKADGPNYLRLLASVVGKNLWDVVYNADLENWKEVMATLCTYADESEFPDLCEALGDRLEESIQEGSDSENLRKDASFCYLAGSKLEKVVGNWAQELQETEDAGIEQKEGDTTFSIHARSLQNFIEKVTIFRQVTKFQDSERSKTADWKLAPLYAKYVEYADVVASHGQLSIAEKYLDLLPDQYPEADVARSRVKQATKKAGAQPTHQRTATAASTTQRSQRVVPTYQPAAAPAAPAPAANPYAPVGAATPSQATSAYAPPGAPATGYTPMGYQQPQTSIPKPNPYGGYGGYAPPQATTIAPPPRNFSSSPAVAPPSQASNMTQWNDLPEDFAKPKPPTSRRGTPSAAGAITSPFPGANVVSPPPPGGSPYMPQSRPTPPPPPKGPPQGPPRVTSPAAGSPTTAGFDASRRSSAAANAYAPPQSTQQFAPPQATLPRGPSPYNPPPTSAPPTNRYAPAPNAQPTPPPQAAAPPRQVAPNPYAPQSQFGAPSAQTPTAPPQGPPSAYARPPPGGPPQGPPRAAPPPGGPPRAGPPPGGPSPDSRPGTSQSNNTPPAVPPKAQYPPGDRSHIPDSAKPIFEILNSDMARVKSRAPQNFMPQVIDTEKRLNILFDHLNNEDLLKPDTVQEMVELAQHLQSRNYDAAQALFTGLMKNKNDEGSNWMVGVKRLIQMSRATPA</sequence>
<feature type="compositionally biased region" description="Pro residues" evidence="16">
    <location>
        <begin position="1045"/>
        <end position="1055"/>
    </location>
</feature>
<keyword evidence="7 15" id="KW-0853">WD repeat</keyword>
<gene>
    <name evidence="18" type="ORF">B0J12DRAFT_25743</name>
</gene>
<keyword evidence="12" id="KW-0472">Membrane</keyword>
<keyword evidence="13" id="KW-0968">Cytoplasmic vesicle</keyword>
<feature type="compositionally biased region" description="Pro residues" evidence="16">
    <location>
        <begin position="961"/>
        <end position="975"/>
    </location>
</feature>
<evidence type="ECO:0000256" key="15">
    <source>
        <dbReference type="PROSITE-ProRule" id="PRU00221"/>
    </source>
</evidence>
<feature type="region of interest" description="Disordered" evidence="16">
    <location>
        <begin position="477"/>
        <end position="498"/>
    </location>
</feature>
<dbReference type="PROSITE" id="PS50082">
    <property type="entry name" value="WD_REPEATS_2"/>
    <property type="match status" value="1"/>
</dbReference>
<comment type="similarity">
    <text evidence="3">Belongs to the WD repeat SEC31 family.</text>
</comment>
<comment type="caution">
    <text evidence="18">The sequence shown here is derived from an EMBL/GenBank/DDBJ whole genome shotgun (WGS) entry which is preliminary data.</text>
</comment>
<dbReference type="Gene3D" id="1.25.40.1030">
    <property type="match status" value="1"/>
</dbReference>
<keyword evidence="19" id="KW-1185">Reference proteome</keyword>
<feature type="compositionally biased region" description="Polar residues" evidence="16">
    <location>
        <begin position="857"/>
        <end position="866"/>
    </location>
</feature>
<dbReference type="PANTHER" id="PTHR13923:SF11">
    <property type="entry name" value="SECRETORY 31, ISOFORM D"/>
    <property type="match status" value="1"/>
</dbReference>
<keyword evidence="6" id="KW-0813">Transport</keyword>
<dbReference type="SUPFAM" id="SSF50978">
    <property type="entry name" value="WD40 repeat-like"/>
    <property type="match status" value="1"/>
</dbReference>
<evidence type="ECO:0000256" key="6">
    <source>
        <dbReference type="ARBA" id="ARBA00022448"/>
    </source>
</evidence>
<comment type="subcellular location">
    <subcellularLocation>
        <location evidence="1">Cytoplasmic vesicle</location>
        <location evidence="1">COPII-coated vesicle membrane</location>
        <topology evidence="1">Peripheral membrane protein</topology>
        <orientation evidence="1">Cytoplasmic side</orientation>
    </subcellularLocation>
    <subcellularLocation>
        <location evidence="2">Endoplasmic reticulum membrane</location>
        <topology evidence="2">Peripheral membrane protein</topology>
        <orientation evidence="2">Cytoplasmic side</orientation>
    </subcellularLocation>
</comment>
<dbReference type="Pfam" id="PF00400">
    <property type="entry name" value="WD40"/>
    <property type="match status" value="1"/>
</dbReference>
<keyword evidence="11" id="KW-0653">Protein transport</keyword>
<dbReference type="SMART" id="SM00320">
    <property type="entry name" value="WD40"/>
    <property type="match status" value="5"/>
</dbReference>
<evidence type="ECO:0000259" key="17">
    <source>
        <dbReference type="Pfam" id="PF07304"/>
    </source>
</evidence>
<accession>A0ABQ8GV55</accession>
<dbReference type="Proteomes" id="UP000774617">
    <property type="component" value="Unassembled WGS sequence"/>
</dbReference>
<evidence type="ECO:0000256" key="10">
    <source>
        <dbReference type="ARBA" id="ARBA00022892"/>
    </source>
</evidence>
<feature type="compositionally biased region" description="Low complexity" evidence="16">
    <location>
        <begin position="814"/>
        <end position="824"/>
    </location>
</feature>
<evidence type="ECO:0000256" key="4">
    <source>
        <dbReference type="ARBA" id="ARBA00013507"/>
    </source>
</evidence>
<feature type="region of interest" description="Disordered" evidence="16">
    <location>
        <begin position="775"/>
        <end position="824"/>
    </location>
</feature>
<dbReference type="PANTHER" id="PTHR13923">
    <property type="entry name" value="SEC31-RELATED PROTEIN"/>
    <property type="match status" value="1"/>
</dbReference>
<feature type="compositionally biased region" description="Pro residues" evidence="16">
    <location>
        <begin position="1023"/>
        <end position="1034"/>
    </location>
</feature>
<evidence type="ECO:0000256" key="8">
    <source>
        <dbReference type="ARBA" id="ARBA00022737"/>
    </source>
</evidence>
<keyword evidence="8" id="KW-0677">Repeat</keyword>
<dbReference type="Gene3D" id="2.130.10.10">
    <property type="entry name" value="YVTN repeat-like/Quinoprotein amine dehydrogenase"/>
    <property type="match status" value="1"/>
</dbReference>
<evidence type="ECO:0000256" key="16">
    <source>
        <dbReference type="SAM" id="MobiDB-lite"/>
    </source>
</evidence>
<evidence type="ECO:0000256" key="13">
    <source>
        <dbReference type="ARBA" id="ARBA00023329"/>
    </source>
</evidence>
<feature type="repeat" description="WD" evidence="15">
    <location>
        <begin position="254"/>
        <end position="296"/>
    </location>
</feature>
<evidence type="ECO:0000256" key="9">
    <source>
        <dbReference type="ARBA" id="ARBA00022824"/>
    </source>
</evidence>
<keyword evidence="9" id="KW-0256">Endoplasmic reticulum</keyword>
<organism evidence="18 19">
    <name type="scientific">Macrophomina phaseolina</name>
    <dbReference type="NCBI Taxonomy" id="35725"/>
    <lineage>
        <taxon>Eukaryota</taxon>
        <taxon>Fungi</taxon>
        <taxon>Dikarya</taxon>
        <taxon>Ascomycota</taxon>
        <taxon>Pezizomycotina</taxon>
        <taxon>Dothideomycetes</taxon>
        <taxon>Dothideomycetes incertae sedis</taxon>
        <taxon>Botryosphaeriales</taxon>
        <taxon>Botryosphaeriaceae</taxon>
        <taxon>Macrophomina</taxon>
    </lineage>
</organism>
<dbReference type="InterPro" id="IPR036322">
    <property type="entry name" value="WD40_repeat_dom_sf"/>
</dbReference>
<dbReference type="InterPro" id="IPR040251">
    <property type="entry name" value="SEC31-like"/>
</dbReference>
<evidence type="ECO:0000256" key="11">
    <source>
        <dbReference type="ARBA" id="ARBA00022927"/>
    </source>
</evidence>
<evidence type="ECO:0000256" key="2">
    <source>
        <dbReference type="ARBA" id="ARBA00004397"/>
    </source>
</evidence>
<dbReference type="Gene3D" id="1.20.940.10">
    <property type="entry name" value="Functional domain of the splicing factor Prp18"/>
    <property type="match status" value="1"/>
</dbReference>
<dbReference type="InterPro" id="IPR015943">
    <property type="entry name" value="WD40/YVTN_repeat-like_dom_sf"/>
</dbReference>
<feature type="domain" description="SRA1/Sec31" evidence="17">
    <location>
        <begin position="1138"/>
        <end position="1258"/>
    </location>
</feature>
<evidence type="ECO:0000313" key="19">
    <source>
        <dbReference type="Proteomes" id="UP000774617"/>
    </source>
</evidence>
<keyword evidence="10" id="KW-0931">ER-Golgi transport</keyword>
<dbReference type="InterPro" id="IPR009917">
    <property type="entry name" value="SRA1/Sec31"/>
</dbReference>
<feature type="compositionally biased region" description="Low complexity" evidence="16">
    <location>
        <begin position="1035"/>
        <end position="1044"/>
    </location>
</feature>
<dbReference type="InterPro" id="IPR001680">
    <property type="entry name" value="WD40_rpt"/>
</dbReference>
<feature type="region of interest" description="Disordered" evidence="16">
    <location>
        <begin position="853"/>
        <end position="1157"/>
    </location>
</feature>
<name>A0ABQ8GV55_9PEZI</name>